<dbReference type="Proteomes" id="UP000265520">
    <property type="component" value="Unassembled WGS sequence"/>
</dbReference>
<protein>
    <submittedName>
        <fullName evidence="2">Uncharacterized protein</fullName>
    </submittedName>
</protein>
<evidence type="ECO:0000256" key="1">
    <source>
        <dbReference type="SAM" id="Phobius"/>
    </source>
</evidence>
<keyword evidence="3" id="KW-1185">Reference proteome</keyword>
<feature type="non-terminal residue" evidence="2">
    <location>
        <position position="1"/>
    </location>
</feature>
<evidence type="ECO:0000313" key="3">
    <source>
        <dbReference type="Proteomes" id="UP000265520"/>
    </source>
</evidence>
<reference evidence="2 3" key="1">
    <citation type="journal article" date="2018" name="Front. Plant Sci.">
        <title>Red Clover (Trifolium pratense) and Zigzag Clover (T. medium) - A Picture of Genomic Similarities and Differences.</title>
        <authorList>
            <person name="Dluhosova J."/>
            <person name="Istvanek J."/>
            <person name="Nedelnik J."/>
            <person name="Repkova J."/>
        </authorList>
    </citation>
    <scope>NUCLEOTIDE SEQUENCE [LARGE SCALE GENOMIC DNA]</scope>
    <source>
        <strain evidence="3">cv. 10/8</strain>
        <tissue evidence="2">Leaf</tissue>
    </source>
</reference>
<dbReference type="EMBL" id="LXQA010550326">
    <property type="protein sequence ID" value="MCI58700.1"/>
    <property type="molecule type" value="Genomic_DNA"/>
</dbReference>
<accession>A0A392TEQ0</accession>
<feature type="transmembrane region" description="Helical" evidence="1">
    <location>
        <begin position="25"/>
        <end position="48"/>
    </location>
</feature>
<sequence>TEGGEVANEDDERRWRRRTATETGWVAMLGFNFLLFALLLQFFCNAFFRF</sequence>
<keyword evidence="1" id="KW-1133">Transmembrane helix</keyword>
<dbReference type="AlphaFoldDB" id="A0A392TEQ0"/>
<organism evidence="2 3">
    <name type="scientific">Trifolium medium</name>
    <dbReference type="NCBI Taxonomy" id="97028"/>
    <lineage>
        <taxon>Eukaryota</taxon>
        <taxon>Viridiplantae</taxon>
        <taxon>Streptophyta</taxon>
        <taxon>Embryophyta</taxon>
        <taxon>Tracheophyta</taxon>
        <taxon>Spermatophyta</taxon>
        <taxon>Magnoliopsida</taxon>
        <taxon>eudicotyledons</taxon>
        <taxon>Gunneridae</taxon>
        <taxon>Pentapetalae</taxon>
        <taxon>rosids</taxon>
        <taxon>fabids</taxon>
        <taxon>Fabales</taxon>
        <taxon>Fabaceae</taxon>
        <taxon>Papilionoideae</taxon>
        <taxon>50 kb inversion clade</taxon>
        <taxon>NPAAA clade</taxon>
        <taxon>Hologalegina</taxon>
        <taxon>IRL clade</taxon>
        <taxon>Trifolieae</taxon>
        <taxon>Trifolium</taxon>
    </lineage>
</organism>
<proteinExistence type="predicted"/>
<evidence type="ECO:0000313" key="2">
    <source>
        <dbReference type="EMBL" id="MCI58700.1"/>
    </source>
</evidence>
<keyword evidence="1" id="KW-0472">Membrane</keyword>
<keyword evidence="1" id="KW-0812">Transmembrane</keyword>
<comment type="caution">
    <text evidence="2">The sequence shown here is derived from an EMBL/GenBank/DDBJ whole genome shotgun (WGS) entry which is preliminary data.</text>
</comment>
<name>A0A392TEQ0_9FABA</name>